<protein>
    <submittedName>
        <fullName evidence="2">Uncharacterized protein</fullName>
    </submittedName>
</protein>
<evidence type="ECO:0000256" key="1">
    <source>
        <dbReference type="SAM" id="MobiDB-lite"/>
    </source>
</evidence>
<reference evidence="2" key="2">
    <citation type="submission" date="2022-04" db="EMBL/GenBank/DDBJ databases">
        <authorList>
            <person name="Fokt H."/>
            <person name="Baines J."/>
        </authorList>
    </citation>
    <scope>NUCLEOTIDE SEQUENCE</scope>
    <source>
        <strain evidence="2">KH365_2</strain>
    </source>
</reference>
<name>A0A9X2NVP9_9BACE</name>
<dbReference type="AlphaFoldDB" id="A0A9X2NVP9"/>
<dbReference type="Proteomes" id="UP001143192">
    <property type="component" value="Unassembled WGS sequence"/>
</dbReference>
<dbReference type="RefSeq" id="WP_257932246.1">
    <property type="nucleotide sequence ID" value="NZ_JAMZED010000046.1"/>
</dbReference>
<feature type="region of interest" description="Disordered" evidence="1">
    <location>
        <begin position="78"/>
        <end position="101"/>
    </location>
</feature>
<accession>A0A9X2NVP9</accession>
<keyword evidence="3" id="KW-1185">Reference proteome</keyword>
<evidence type="ECO:0000313" key="3">
    <source>
        <dbReference type="Proteomes" id="UP001143192"/>
    </source>
</evidence>
<feature type="compositionally biased region" description="Basic and acidic residues" evidence="1">
    <location>
        <begin position="86"/>
        <end position="101"/>
    </location>
</feature>
<comment type="caution">
    <text evidence="2">The sequence shown here is derived from an EMBL/GenBank/DDBJ whole genome shotgun (WGS) entry which is preliminary data.</text>
</comment>
<reference evidence="2" key="1">
    <citation type="journal article" date="2022" name="Arch. Microbiol.">
        <title>Bacteroides muris sp. nov. isolated from the cecum of wild-derived house mice.</title>
        <authorList>
            <person name="Fokt H."/>
            <person name="Unni R."/>
            <person name="Repnik U."/>
            <person name="Schmitz R.A."/>
            <person name="Bramkamp M."/>
            <person name="Baines J.F."/>
            <person name="Unterweger D."/>
        </authorList>
    </citation>
    <scope>NUCLEOTIDE SEQUENCE</scope>
    <source>
        <strain evidence="2">KH365_2</strain>
    </source>
</reference>
<dbReference type="EMBL" id="JAMZED010000046">
    <property type="protein sequence ID" value="MCR6505946.1"/>
    <property type="molecule type" value="Genomic_DNA"/>
</dbReference>
<feature type="region of interest" description="Disordered" evidence="1">
    <location>
        <begin position="1"/>
        <end position="31"/>
    </location>
</feature>
<proteinExistence type="predicted"/>
<gene>
    <name evidence="2" type="ORF">M1B79_15050</name>
</gene>
<feature type="compositionally biased region" description="Basic and acidic residues" evidence="1">
    <location>
        <begin position="7"/>
        <end position="18"/>
    </location>
</feature>
<organism evidence="2 3">
    <name type="scientific">Bacteroides muris</name>
    <name type="common">ex Fokt et al. 2023</name>
    <dbReference type="NCBI Taxonomy" id="2937417"/>
    <lineage>
        <taxon>Bacteria</taxon>
        <taxon>Pseudomonadati</taxon>
        <taxon>Bacteroidota</taxon>
        <taxon>Bacteroidia</taxon>
        <taxon>Bacteroidales</taxon>
        <taxon>Bacteroidaceae</taxon>
        <taxon>Bacteroides</taxon>
    </lineage>
</organism>
<sequence length="101" mass="11466">MEADWTENFKREIREKRSPQKKKGDSRKRETGQTTVWKVWFYISGRTCPVGHIKSFFQVCLPWVTACSIYGAGGHARLSASGSNGQRKEKPSETRKSTSLA</sequence>
<evidence type="ECO:0000313" key="2">
    <source>
        <dbReference type="EMBL" id="MCR6505946.1"/>
    </source>
</evidence>